<keyword evidence="2" id="KW-1185">Reference proteome</keyword>
<name>A0ABT4D7Z4_9CLOT</name>
<organism evidence="1 2">
    <name type="scientific">Clostridium brassicae</name>
    <dbReference type="NCBI Taxonomy" id="2999072"/>
    <lineage>
        <taxon>Bacteria</taxon>
        <taxon>Bacillati</taxon>
        <taxon>Bacillota</taxon>
        <taxon>Clostridia</taxon>
        <taxon>Eubacteriales</taxon>
        <taxon>Clostridiaceae</taxon>
        <taxon>Clostridium</taxon>
    </lineage>
</organism>
<evidence type="ECO:0000313" key="1">
    <source>
        <dbReference type="EMBL" id="MCY6958425.1"/>
    </source>
</evidence>
<evidence type="ECO:0000313" key="2">
    <source>
        <dbReference type="Proteomes" id="UP001144612"/>
    </source>
</evidence>
<dbReference type="RefSeq" id="WP_268060842.1">
    <property type="nucleotide sequence ID" value="NZ_JAPQFJ010000006.1"/>
</dbReference>
<dbReference type="Proteomes" id="UP001144612">
    <property type="component" value="Unassembled WGS sequence"/>
</dbReference>
<sequence>MGNIIVKDVEENNLSYISYPKDNTVYILASREGKGENIESFTSESFDFYKYIKNYKDDIDIELYSDSNEKNIRILHSKEIWLPILYFVLHDVSLPLTINYVFDYLKHKYGNQLKEDNIIHFCAVVEDRKTGKRKEIKYDGPENVFKSNFDKIDITKIMGD</sequence>
<dbReference type="EMBL" id="JAPQFJ010000006">
    <property type="protein sequence ID" value="MCY6958425.1"/>
    <property type="molecule type" value="Genomic_DNA"/>
</dbReference>
<gene>
    <name evidence="1" type="ORF">OW729_07395</name>
</gene>
<comment type="caution">
    <text evidence="1">The sequence shown here is derived from an EMBL/GenBank/DDBJ whole genome shotgun (WGS) entry which is preliminary data.</text>
</comment>
<protein>
    <submittedName>
        <fullName evidence="1">Uncharacterized protein</fullName>
    </submittedName>
</protein>
<proteinExistence type="predicted"/>
<reference evidence="1" key="1">
    <citation type="submission" date="2022-12" db="EMBL/GenBank/DDBJ databases">
        <title>Clostridium sp. nov., isolated from industrial wastewater.</title>
        <authorList>
            <person name="Jiayan W."/>
        </authorList>
    </citation>
    <scope>NUCLEOTIDE SEQUENCE</scope>
    <source>
        <strain evidence="1">ZC22-4</strain>
    </source>
</reference>
<accession>A0ABT4D7Z4</accession>